<dbReference type="GO" id="GO:0030170">
    <property type="term" value="F:pyridoxal phosphate binding"/>
    <property type="evidence" value="ECO:0007669"/>
    <property type="project" value="InterPro"/>
</dbReference>
<organism evidence="8 9">
    <name type="scientific">Callosobruchus maculatus</name>
    <name type="common">Southern cowpea weevil</name>
    <name type="synonym">Pulse bruchid</name>
    <dbReference type="NCBI Taxonomy" id="64391"/>
    <lineage>
        <taxon>Eukaryota</taxon>
        <taxon>Metazoa</taxon>
        <taxon>Ecdysozoa</taxon>
        <taxon>Arthropoda</taxon>
        <taxon>Hexapoda</taxon>
        <taxon>Insecta</taxon>
        <taxon>Pterygota</taxon>
        <taxon>Neoptera</taxon>
        <taxon>Endopterygota</taxon>
        <taxon>Coleoptera</taxon>
        <taxon>Polyphaga</taxon>
        <taxon>Cucujiformia</taxon>
        <taxon>Chrysomeloidea</taxon>
        <taxon>Chrysomelidae</taxon>
        <taxon>Bruchinae</taxon>
        <taxon>Bruchini</taxon>
        <taxon>Callosobruchus</taxon>
    </lineage>
</organism>
<dbReference type="Proteomes" id="UP000410492">
    <property type="component" value="Unassembled WGS sequence"/>
</dbReference>
<evidence type="ECO:0000256" key="2">
    <source>
        <dbReference type="ARBA" id="ARBA00009533"/>
    </source>
</evidence>
<feature type="modified residue" description="N6-(pyridoxal phosphate)lysine" evidence="6">
    <location>
        <position position="299"/>
    </location>
</feature>
<name>A0A653CDS7_CALMS</name>
<evidence type="ECO:0000313" key="8">
    <source>
        <dbReference type="EMBL" id="VEN46102.1"/>
    </source>
</evidence>
<evidence type="ECO:0000256" key="4">
    <source>
        <dbReference type="ARBA" id="ARBA00022898"/>
    </source>
</evidence>
<dbReference type="Pfam" id="PF00282">
    <property type="entry name" value="Pyridoxal_deC"/>
    <property type="match status" value="1"/>
</dbReference>
<evidence type="ECO:0008006" key="10">
    <source>
        <dbReference type="Google" id="ProtNLM"/>
    </source>
</evidence>
<dbReference type="InterPro" id="IPR002129">
    <property type="entry name" value="PyrdxlP-dep_de-COase"/>
</dbReference>
<dbReference type="OrthoDB" id="392571at2759"/>
<evidence type="ECO:0000313" key="9">
    <source>
        <dbReference type="Proteomes" id="UP000410492"/>
    </source>
</evidence>
<proteinExistence type="inferred from homology"/>
<dbReference type="InterPro" id="IPR015421">
    <property type="entry name" value="PyrdxlP-dep_Trfase_major"/>
</dbReference>
<keyword evidence="5 7" id="KW-0456">Lyase</keyword>
<dbReference type="SUPFAM" id="SSF53383">
    <property type="entry name" value="PLP-dependent transferases"/>
    <property type="match status" value="1"/>
</dbReference>
<dbReference type="EMBL" id="CAACVG010007567">
    <property type="protein sequence ID" value="VEN46102.1"/>
    <property type="molecule type" value="Genomic_DNA"/>
</dbReference>
<reference evidence="8 9" key="1">
    <citation type="submission" date="2019-01" db="EMBL/GenBank/DDBJ databases">
        <authorList>
            <person name="Sayadi A."/>
        </authorList>
    </citation>
    <scope>NUCLEOTIDE SEQUENCE [LARGE SCALE GENOMIC DNA]</scope>
</reference>
<gene>
    <name evidence="8" type="ORF">CALMAC_LOCUS8309</name>
</gene>
<dbReference type="GO" id="GO:0005737">
    <property type="term" value="C:cytoplasm"/>
    <property type="evidence" value="ECO:0007669"/>
    <property type="project" value="TreeGrafter"/>
</dbReference>
<dbReference type="AlphaFoldDB" id="A0A653CDS7"/>
<dbReference type="PANTHER" id="PTHR45677:SF12">
    <property type="entry name" value="BLACK, ISOFORM A"/>
    <property type="match status" value="1"/>
</dbReference>
<dbReference type="Gene3D" id="3.40.640.10">
    <property type="entry name" value="Type I PLP-dependent aspartate aminotransferase-like (Major domain)"/>
    <property type="match status" value="1"/>
</dbReference>
<comment type="cofactor">
    <cofactor evidence="1 6 7">
        <name>pyridoxal 5'-phosphate</name>
        <dbReference type="ChEBI" id="CHEBI:597326"/>
    </cofactor>
</comment>
<keyword evidence="3" id="KW-0210">Decarboxylase</keyword>
<evidence type="ECO:0000256" key="3">
    <source>
        <dbReference type="ARBA" id="ARBA00022793"/>
    </source>
</evidence>
<dbReference type="GO" id="GO:0016831">
    <property type="term" value="F:carboxy-lyase activity"/>
    <property type="evidence" value="ECO:0007669"/>
    <property type="project" value="UniProtKB-KW"/>
</dbReference>
<keyword evidence="4 6" id="KW-0663">Pyridoxal phosphate</keyword>
<dbReference type="InterPro" id="IPR015424">
    <property type="entry name" value="PyrdxlP-dep_Trfase"/>
</dbReference>
<accession>A0A653CDS7</accession>
<evidence type="ECO:0000256" key="6">
    <source>
        <dbReference type="PIRSR" id="PIRSR602129-50"/>
    </source>
</evidence>
<evidence type="ECO:0000256" key="7">
    <source>
        <dbReference type="RuleBase" id="RU000382"/>
    </source>
</evidence>
<keyword evidence="9" id="KW-1185">Reference proteome</keyword>
<comment type="similarity">
    <text evidence="2 7">Belongs to the group II decarboxylase family.</text>
</comment>
<dbReference type="Gene3D" id="3.90.1150.170">
    <property type="match status" value="1"/>
</dbReference>
<evidence type="ECO:0000256" key="5">
    <source>
        <dbReference type="ARBA" id="ARBA00023239"/>
    </source>
</evidence>
<dbReference type="PANTHER" id="PTHR45677">
    <property type="entry name" value="GLUTAMATE DECARBOXYLASE-RELATED"/>
    <property type="match status" value="1"/>
</dbReference>
<dbReference type="GO" id="GO:0019752">
    <property type="term" value="P:carboxylic acid metabolic process"/>
    <property type="evidence" value="ECO:0007669"/>
    <property type="project" value="InterPro"/>
</dbReference>
<protein>
    <recommendedName>
        <fullName evidence="10">Cysteine sulfinic acid decarboxylase</fullName>
    </recommendedName>
</protein>
<sequence>MNDFCPIPEVDKHGEFLQKVVELLFKNIVFTTRQDKVVLWQSPEQLEEQFDFGLKQNGDGQEKLLSLLRSTIKFSVKTGHPYFINQLFSGLDPYGLAGQWLTDTLNASVYTYEVAPVFTLMEKHVMREVCSMVGPDWGDGLFCPGGSFGNGTAMNLARYHKFPDTKAKGTYHLPKLVLFASEECHYSIHKFAAFLGIGEQNVISVKTDKVGQIIPESLEDKIQEKLNDGSVPFMVVATLGTTVRGAFDPIDDIADICKKYDLWLHIDAAWGGGLIFSQKHRSRLNGIERANSIIINPHKLLAVPQQCSMLLVRDKEILHKCYSRGAEYLFQKDKHYDRSYDMGDKYLQCGRKCDVFKFWFMWRAKGSTGFANHIDTLMDVAEYFENQINVRPDFMLVSKRQYMNVCFWYLPRYLRGRANILEHFGQLQKVRIYKQIFVTSSWIENGSV</sequence>
<dbReference type="CDD" id="cd06450">
    <property type="entry name" value="DOPA_deC_like"/>
    <property type="match status" value="1"/>
</dbReference>
<evidence type="ECO:0000256" key="1">
    <source>
        <dbReference type="ARBA" id="ARBA00001933"/>
    </source>
</evidence>